<dbReference type="InterPro" id="IPR033121">
    <property type="entry name" value="PEPTIDASE_A1"/>
</dbReference>
<dbReference type="InterPro" id="IPR021109">
    <property type="entry name" value="Peptidase_aspartic_dom_sf"/>
</dbReference>
<dbReference type="Gene3D" id="2.40.70.10">
    <property type="entry name" value="Acid Proteases"/>
    <property type="match status" value="2"/>
</dbReference>
<comment type="caution">
    <text evidence="6">The sequence shown here is derived from an EMBL/GenBank/DDBJ whole genome shotgun (WGS) entry which is preliminary data.</text>
</comment>
<dbReference type="Proteomes" id="UP000758603">
    <property type="component" value="Unassembled WGS sequence"/>
</dbReference>
<keyword evidence="4" id="KW-0732">Signal</keyword>
<feature type="domain" description="Peptidase A1" evidence="5">
    <location>
        <begin position="91"/>
        <end position="432"/>
    </location>
</feature>
<name>A0A9P8UNG4_9PEZI</name>
<organism evidence="6 7">
    <name type="scientific">Truncatella angustata</name>
    <dbReference type="NCBI Taxonomy" id="152316"/>
    <lineage>
        <taxon>Eukaryota</taxon>
        <taxon>Fungi</taxon>
        <taxon>Dikarya</taxon>
        <taxon>Ascomycota</taxon>
        <taxon>Pezizomycotina</taxon>
        <taxon>Sordariomycetes</taxon>
        <taxon>Xylariomycetidae</taxon>
        <taxon>Amphisphaeriales</taxon>
        <taxon>Sporocadaceae</taxon>
        <taxon>Truncatella</taxon>
    </lineage>
</organism>
<evidence type="ECO:0000313" key="6">
    <source>
        <dbReference type="EMBL" id="KAH6655318.1"/>
    </source>
</evidence>
<dbReference type="SUPFAM" id="SSF50630">
    <property type="entry name" value="Acid proteases"/>
    <property type="match status" value="1"/>
</dbReference>
<feature type="active site" evidence="2">
    <location>
        <position position="322"/>
    </location>
</feature>
<evidence type="ECO:0000256" key="2">
    <source>
        <dbReference type="PIRSR" id="PIRSR601461-1"/>
    </source>
</evidence>
<dbReference type="PRINTS" id="PR00792">
    <property type="entry name" value="PEPSIN"/>
</dbReference>
<sequence>MAKSTFQSLVFVATLRLGLAAPIFDDLEPRRNYIAEAGLSITDNFHPLIRVPLNREALLHPPFPIAHDDTENRQAGTGTDHIKAIPLQTEYLMQVGIGGSNWSMIPDTGSSDTWLMSSAYQCLDRSHAPQSQLYCNFGPSYGGEFSGGKISDQHMNITYGGGDSLNGDFGYADVTVAGITVPRQQMSLVTSASIRGNGLFSGILGLGLRGLTTAYLGTDPSKDNDANAARYPPLVETMSLNGTVSPVFSIAMSRDDDRSFISFGGVPPAVKTGEFATTPISKISISGKPAEYLYYGLRPESVTFNNTETASNWTKPTLMIVDTGTTLAYFPRDVADNISSLFSPPAEYYGSGTYVVQCDAIPPTVEIGIGGKKLRIDPSSLILPETRTPEFDADYCTTGIARGSGTYILGDVFLQELLVVFDVSDKKEMKFAQRTDKVG</sequence>
<dbReference type="GO" id="GO:0004190">
    <property type="term" value="F:aspartic-type endopeptidase activity"/>
    <property type="evidence" value="ECO:0007669"/>
    <property type="project" value="InterPro"/>
</dbReference>
<gene>
    <name evidence="6" type="ORF">BKA67DRAFT_534248</name>
</gene>
<protein>
    <submittedName>
        <fullName evidence="6">Aspartic peptidase domain-containing protein</fullName>
    </submittedName>
</protein>
<dbReference type="GO" id="GO:0006508">
    <property type="term" value="P:proteolysis"/>
    <property type="evidence" value="ECO:0007669"/>
    <property type="project" value="InterPro"/>
</dbReference>
<feature type="signal peptide" evidence="4">
    <location>
        <begin position="1"/>
        <end position="20"/>
    </location>
</feature>
<reference evidence="6" key="1">
    <citation type="journal article" date="2021" name="Nat. Commun.">
        <title>Genetic determinants of endophytism in the Arabidopsis root mycobiome.</title>
        <authorList>
            <person name="Mesny F."/>
            <person name="Miyauchi S."/>
            <person name="Thiergart T."/>
            <person name="Pickel B."/>
            <person name="Atanasova L."/>
            <person name="Karlsson M."/>
            <person name="Huettel B."/>
            <person name="Barry K.W."/>
            <person name="Haridas S."/>
            <person name="Chen C."/>
            <person name="Bauer D."/>
            <person name="Andreopoulos W."/>
            <person name="Pangilinan J."/>
            <person name="LaButti K."/>
            <person name="Riley R."/>
            <person name="Lipzen A."/>
            <person name="Clum A."/>
            <person name="Drula E."/>
            <person name="Henrissat B."/>
            <person name="Kohler A."/>
            <person name="Grigoriev I.V."/>
            <person name="Martin F.M."/>
            <person name="Hacquard S."/>
        </authorList>
    </citation>
    <scope>NUCLEOTIDE SEQUENCE</scope>
    <source>
        <strain evidence="6">MPI-SDFR-AT-0073</strain>
    </source>
</reference>
<evidence type="ECO:0000256" key="4">
    <source>
        <dbReference type="SAM" id="SignalP"/>
    </source>
</evidence>
<evidence type="ECO:0000256" key="1">
    <source>
        <dbReference type="ARBA" id="ARBA00007447"/>
    </source>
</evidence>
<dbReference type="Pfam" id="PF00026">
    <property type="entry name" value="Asp"/>
    <property type="match status" value="1"/>
</dbReference>
<evidence type="ECO:0000256" key="3">
    <source>
        <dbReference type="PIRSR" id="PIRSR601461-2"/>
    </source>
</evidence>
<dbReference type="CDD" id="cd05471">
    <property type="entry name" value="pepsin_like"/>
    <property type="match status" value="1"/>
</dbReference>
<feature type="active site" evidence="2">
    <location>
        <position position="107"/>
    </location>
</feature>
<dbReference type="GeneID" id="70128727"/>
<proteinExistence type="inferred from homology"/>
<keyword evidence="3" id="KW-1015">Disulfide bond</keyword>
<dbReference type="InterPro" id="IPR001461">
    <property type="entry name" value="Aspartic_peptidase_A1"/>
</dbReference>
<dbReference type="RefSeq" id="XP_045959583.1">
    <property type="nucleotide sequence ID" value="XM_046099835.1"/>
</dbReference>
<dbReference type="GO" id="GO:0000324">
    <property type="term" value="C:fungal-type vacuole"/>
    <property type="evidence" value="ECO:0007669"/>
    <property type="project" value="TreeGrafter"/>
</dbReference>
<dbReference type="PANTHER" id="PTHR47966:SF47">
    <property type="entry name" value="ENDOPEPTIDASE, PUTATIVE (AFU_ORTHOLOGUE AFUA_3G01220)-RELATED"/>
    <property type="match status" value="1"/>
</dbReference>
<dbReference type="OrthoDB" id="15189at2759"/>
<dbReference type="EMBL" id="JAGPXC010000003">
    <property type="protein sequence ID" value="KAH6655318.1"/>
    <property type="molecule type" value="Genomic_DNA"/>
</dbReference>
<keyword evidence="7" id="KW-1185">Reference proteome</keyword>
<evidence type="ECO:0000259" key="5">
    <source>
        <dbReference type="PROSITE" id="PS51767"/>
    </source>
</evidence>
<dbReference type="PROSITE" id="PS51767">
    <property type="entry name" value="PEPTIDASE_A1"/>
    <property type="match status" value="1"/>
</dbReference>
<comment type="similarity">
    <text evidence="1">Belongs to the peptidase A1 family.</text>
</comment>
<feature type="chain" id="PRO_5040337176" evidence="4">
    <location>
        <begin position="21"/>
        <end position="439"/>
    </location>
</feature>
<feature type="disulfide bond" evidence="3">
    <location>
        <begin position="358"/>
        <end position="396"/>
    </location>
</feature>
<dbReference type="PANTHER" id="PTHR47966">
    <property type="entry name" value="BETA-SITE APP-CLEAVING ENZYME, ISOFORM A-RELATED"/>
    <property type="match status" value="1"/>
</dbReference>
<dbReference type="AlphaFoldDB" id="A0A9P8UNG4"/>
<dbReference type="InterPro" id="IPR034164">
    <property type="entry name" value="Pepsin-like_dom"/>
</dbReference>
<evidence type="ECO:0000313" key="7">
    <source>
        <dbReference type="Proteomes" id="UP000758603"/>
    </source>
</evidence>
<accession>A0A9P8UNG4</accession>